<dbReference type="HOGENOM" id="CLU_130257_10_0_10"/>
<evidence type="ECO:0000259" key="10">
    <source>
        <dbReference type="Pfam" id="PF01909"/>
    </source>
</evidence>
<keyword evidence="6" id="KW-0547">Nucleotide-binding</keyword>
<dbReference type="Gene3D" id="3.30.460.10">
    <property type="entry name" value="Beta Polymerase, domain 2"/>
    <property type="match status" value="1"/>
</dbReference>
<keyword evidence="4" id="KW-0548">Nucleotidyltransferase</keyword>
<dbReference type="GO" id="GO:0046872">
    <property type="term" value="F:metal ion binding"/>
    <property type="evidence" value="ECO:0007669"/>
    <property type="project" value="UniProtKB-KW"/>
</dbReference>
<evidence type="ECO:0000256" key="8">
    <source>
        <dbReference type="ARBA" id="ARBA00022842"/>
    </source>
</evidence>
<dbReference type="PANTHER" id="PTHR33571">
    <property type="entry name" value="SSL8005 PROTEIN"/>
    <property type="match status" value="1"/>
</dbReference>
<evidence type="ECO:0000256" key="9">
    <source>
        <dbReference type="ARBA" id="ARBA00038276"/>
    </source>
</evidence>
<comment type="similarity">
    <text evidence="9">Belongs to the MntA antitoxin family.</text>
</comment>
<evidence type="ECO:0000256" key="4">
    <source>
        <dbReference type="ARBA" id="ARBA00022695"/>
    </source>
</evidence>
<keyword evidence="8" id="KW-0460">Magnesium</keyword>
<dbReference type="RefSeq" id="WP_012843690.1">
    <property type="nucleotide sequence ID" value="NC_013501.1"/>
</dbReference>
<protein>
    <submittedName>
        <fullName evidence="11">DNA polymerase beta domain protein region</fullName>
    </submittedName>
</protein>
<proteinExistence type="inferred from homology"/>
<dbReference type="AlphaFoldDB" id="D0MHX0"/>
<dbReference type="CDD" id="cd05403">
    <property type="entry name" value="NT_KNTase_like"/>
    <property type="match status" value="1"/>
</dbReference>
<evidence type="ECO:0000256" key="7">
    <source>
        <dbReference type="ARBA" id="ARBA00022840"/>
    </source>
</evidence>
<dbReference type="InterPro" id="IPR052038">
    <property type="entry name" value="Type-VII_TA_antitoxin"/>
</dbReference>
<evidence type="ECO:0000256" key="2">
    <source>
        <dbReference type="ARBA" id="ARBA00022649"/>
    </source>
</evidence>
<dbReference type="KEGG" id="rmr:Rmar_1188"/>
<comment type="cofactor">
    <cofactor evidence="1">
        <name>Mg(2+)</name>
        <dbReference type="ChEBI" id="CHEBI:18420"/>
    </cofactor>
</comment>
<evidence type="ECO:0000256" key="3">
    <source>
        <dbReference type="ARBA" id="ARBA00022679"/>
    </source>
</evidence>
<keyword evidence="5" id="KW-0479">Metal-binding</keyword>
<dbReference type="SUPFAM" id="SSF81301">
    <property type="entry name" value="Nucleotidyltransferase"/>
    <property type="match status" value="1"/>
</dbReference>
<dbReference type="STRING" id="518766.Rmar_1188"/>
<dbReference type="eggNOG" id="COG1669">
    <property type="taxonomic scope" value="Bacteria"/>
</dbReference>
<accession>D0MHX0</accession>
<dbReference type="Pfam" id="PF01909">
    <property type="entry name" value="NTP_transf_2"/>
    <property type="match status" value="1"/>
</dbReference>
<dbReference type="InterPro" id="IPR043519">
    <property type="entry name" value="NT_sf"/>
</dbReference>
<reference evidence="11 12" key="1">
    <citation type="journal article" date="2009" name="Stand. Genomic Sci.">
        <title>Complete genome sequence of Rhodothermus marinus type strain (R-10).</title>
        <authorList>
            <person name="Nolan M."/>
            <person name="Tindall B.J."/>
            <person name="Pomrenke H."/>
            <person name="Lapidus A."/>
            <person name="Copeland A."/>
            <person name="Glavina Del Rio T."/>
            <person name="Lucas S."/>
            <person name="Chen F."/>
            <person name="Tice H."/>
            <person name="Cheng J.F."/>
            <person name="Saunders E."/>
            <person name="Han C."/>
            <person name="Bruce D."/>
            <person name="Goodwin L."/>
            <person name="Chain P."/>
            <person name="Pitluck S."/>
            <person name="Ovchinikova G."/>
            <person name="Pati A."/>
            <person name="Ivanova N."/>
            <person name="Mavromatis K."/>
            <person name="Chen A."/>
            <person name="Palaniappan K."/>
            <person name="Land M."/>
            <person name="Hauser L."/>
            <person name="Chang Y.J."/>
            <person name="Jeffries C.D."/>
            <person name="Brettin T."/>
            <person name="Goker M."/>
            <person name="Bristow J."/>
            <person name="Eisen J.A."/>
            <person name="Markowitz V."/>
            <person name="Hugenholtz P."/>
            <person name="Kyrpides N.C."/>
            <person name="Klenk H.P."/>
            <person name="Detter J.C."/>
        </authorList>
    </citation>
    <scope>NUCLEOTIDE SEQUENCE [LARGE SCALE GENOMIC DNA]</scope>
    <source>
        <strain evidence="12">ATCC 43812 / DSM 4252 / R-10</strain>
    </source>
</reference>
<feature type="domain" description="Polymerase nucleotidyl transferase" evidence="10">
    <location>
        <begin position="28"/>
        <end position="107"/>
    </location>
</feature>
<keyword evidence="2" id="KW-1277">Toxin-antitoxin system</keyword>
<dbReference type="PANTHER" id="PTHR33571:SF19">
    <property type="entry name" value="PROTEIN ADENYLYLTRANSFERASE MJ0128-RELATED"/>
    <property type="match status" value="1"/>
</dbReference>
<evidence type="ECO:0000256" key="6">
    <source>
        <dbReference type="ARBA" id="ARBA00022741"/>
    </source>
</evidence>
<gene>
    <name evidence="11" type="ordered locus">Rmar_1188</name>
</gene>
<name>D0MHX0_RHOM4</name>
<dbReference type="EMBL" id="CP001807">
    <property type="protein sequence ID" value="ACY48078.1"/>
    <property type="molecule type" value="Genomic_DNA"/>
</dbReference>
<dbReference type="InterPro" id="IPR002934">
    <property type="entry name" value="Polymerase_NTP_transf_dom"/>
</dbReference>
<keyword evidence="12" id="KW-1185">Reference proteome</keyword>
<evidence type="ECO:0000256" key="1">
    <source>
        <dbReference type="ARBA" id="ARBA00001946"/>
    </source>
</evidence>
<evidence type="ECO:0000313" key="11">
    <source>
        <dbReference type="EMBL" id="ACY48078.1"/>
    </source>
</evidence>
<dbReference type="GO" id="GO:0005524">
    <property type="term" value="F:ATP binding"/>
    <property type="evidence" value="ECO:0007669"/>
    <property type="project" value="UniProtKB-KW"/>
</dbReference>
<keyword evidence="3" id="KW-0808">Transferase</keyword>
<dbReference type="GO" id="GO:0016779">
    <property type="term" value="F:nucleotidyltransferase activity"/>
    <property type="evidence" value="ECO:0007669"/>
    <property type="project" value="UniProtKB-KW"/>
</dbReference>
<sequence length="113" mass="12972">MKTVSEMNQLRPLSVEEIRRILAGEMPFLKERFRVKFVGLFGSVVRGEAGEHSDLDVLVEFEEPPTLFQFVELKDWLSRRLGCNVDLVMKSALRPHIKQHILQEVVAVSATHD</sequence>
<evidence type="ECO:0000313" key="12">
    <source>
        <dbReference type="Proteomes" id="UP000002221"/>
    </source>
</evidence>
<keyword evidence="7" id="KW-0067">ATP-binding</keyword>
<evidence type="ECO:0000256" key="5">
    <source>
        <dbReference type="ARBA" id="ARBA00022723"/>
    </source>
</evidence>
<dbReference type="Proteomes" id="UP000002221">
    <property type="component" value="Chromosome"/>
</dbReference>
<organism evidence="11 12">
    <name type="scientific">Rhodothermus marinus (strain ATCC 43812 / DSM 4252 / R-10)</name>
    <name type="common">Rhodothermus obamensis</name>
    <dbReference type="NCBI Taxonomy" id="518766"/>
    <lineage>
        <taxon>Bacteria</taxon>
        <taxon>Pseudomonadati</taxon>
        <taxon>Rhodothermota</taxon>
        <taxon>Rhodothermia</taxon>
        <taxon>Rhodothermales</taxon>
        <taxon>Rhodothermaceae</taxon>
        <taxon>Rhodothermus</taxon>
    </lineage>
</organism>